<proteinExistence type="predicted"/>
<dbReference type="CDD" id="cd00198">
    <property type="entry name" value="vWFA"/>
    <property type="match status" value="1"/>
</dbReference>
<feature type="domain" description="VWFA" evidence="1">
    <location>
        <begin position="22"/>
        <end position="204"/>
    </location>
</feature>
<reference evidence="3" key="1">
    <citation type="submission" date="2016-10" db="EMBL/GenBank/DDBJ databases">
        <authorList>
            <person name="Varghese N."/>
        </authorList>
    </citation>
    <scope>NUCLEOTIDE SEQUENCE [LARGE SCALE GENOMIC DNA]</scope>
    <source>
        <strain evidence="3">DSM 45096 / BCRC 16803 / CGMCC 4.1857 / CIP 109030 / JCM 12277 / KCTC 19219 / NBRC 100920 / 33214</strain>
    </source>
</reference>
<dbReference type="STRING" id="235985.SAMN05414137_11824"/>
<dbReference type="PROSITE" id="PS50234">
    <property type="entry name" value="VWFA"/>
    <property type="match status" value="1"/>
</dbReference>
<dbReference type="EMBL" id="FOAZ01000018">
    <property type="protein sequence ID" value="SEM08278.1"/>
    <property type="molecule type" value="Genomic_DNA"/>
</dbReference>
<dbReference type="eggNOG" id="COG4245">
    <property type="taxonomic scope" value="Bacteria"/>
</dbReference>
<dbReference type="Proteomes" id="UP000183015">
    <property type="component" value="Unassembled WGS sequence"/>
</dbReference>
<dbReference type="OrthoDB" id="9806395at2"/>
<dbReference type="InterPro" id="IPR002035">
    <property type="entry name" value="VWF_A"/>
</dbReference>
<keyword evidence="3" id="KW-1185">Reference proteome</keyword>
<dbReference type="InterPro" id="IPR036465">
    <property type="entry name" value="vWFA_dom_sf"/>
</dbReference>
<accession>A0A1H7VHG2</accession>
<dbReference type="SUPFAM" id="SSF53300">
    <property type="entry name" value="vWA-like"/>
    <property type="match status" value="1"/>
</dbReference>
<sequence>MTAHDTPTLRMPGGGISRRPLHLILLADCSGGMKGEKIQALNYAIADMLAQLAIWDRAQEQAQVFVRAVAFATEAVWHIPAPTPVVDLRWRPLQPVPRGLTNMGTAFQLVAEALAPGRIERRALRPALLLITDGLATDPPGRFEAGLNALLATPAGRGALRLSVAIGRDARSEALNRFIGDPSVPVLVADSTSDISDRLVVASLAVSRMSEAGADRAALADRLFGHGGPGDSIFGQDTII</sequence>
<dbReference type="AlphaFoldDB" id="A0A1H7VHG2"/>
<dbReference type="Pfam" id="PF00092">
    <property type="entry name" value="VWA"/>
    <property type="match status" value="1"/>
</dbReference>
<evidence type="ECO:0000313" key="3">
    <source>
        <dbReference type="Proteomes" id="UP000183015"/>
    </source>
</evidence>
<dbReference type="Gene3D" id="3.40.50.410">
    <property type="entry name" value="von Willebrand factor, type A domain"/>
    <property type="match status" value="1"/>
</dbReference>
<gene>
    <name evidence="2" type="ORF">SAMN05414137_11824</name>
</gene>
<organism evidence="2 3">
    <name type="scientific">Streptacidiphilus jiangxiensis</name>
    <dbReference type="NCBI Taxonomy" id="235985"/>
    <lineage>
        <taxon>Bacteria</taxon>
        <taxon>Bacillati</taxon>
        <taxon>Actinomycetota</taxon>
        <taxon>Actinomycetes</taxon>
        <taxon>Kitasatosporales</taxon>
        <taxon>Streptomycetaceae</taxon>
        <taxon>Streptacidiphilus</taxon>
    </lineage>
</organism>
<evidence type="ECO:0000313" key="2">
    <source>
        <dbReference type="EMBL" id="SEM08278.1"/>
    </source>
</evidence>
<name>A0A1H7VHG2_STRJI</name>
<dbReference type="RefSeq" id="WP_052438583.1">
    <property type="nucleotide sequence ID" value="NZ_BBPN01000010.1"/>
</dbReference>
<evidence type="ECO:0000259" key="1">
    <source>
        <dbReference type="PROSITE" id="PS50234"/>
    </source>
</evidence>
<protein>
    <submittedName>
        <fullName evidence="2">Uncharacterized conserved protein YegL, contains vWA domain of TerY type</fullName>
    </submittedName>
</protein>